<dbReference type="AlphaFoldDB" id="A0A8J5UW86"/>
<dbReference type="Pfam" id="PF00560">
    <property type="entry name" value="LRR_1"/>
    <property type="match status" value="1"/>
</dbReference>
<organism evidence="2 3">
    <name type="scientific">[Candida] subhashii</name>
    <dbReference type="NCBI Taxonomy" id="561895"/>
    <lineage>
        <taxon>Eukaryota</taxon>
        <taxon>Fungi</taxon>
        <taxon>Dikarya</taxon>
        <taxon>Ascomycota</taxon>
        <taxon>Saccharomycotina</taxon>
        <taxon>Pichiomycetes</taxon>
        <taxon>Debaryomycetaceae</taxon>
        <taxon>Spathaspora</taxon>
    </lineage>
</organism>
<dbReference type="InterPro" id="IPR001611">
    <property type="entry name" value="Leu-rich_rpt"/>
</dbReference>
<comment type="caution">
    <text evidence="2">The sequence shown here is derived from an EMBL/GenBank/DDBJ whole genome shotgun (WGS) entry which is preliminary data.</text>
</comment>
<evidence type="ECO:0000313" key="3">
    <source>
        <dbReference type="Proteomes" id="UP000694255"/>
    </source>
</evidence>
<accession>A0A8J5UW86</accession>
<reference evidence="2 3" key="1">
    <citation type="journal article" date="2021" name="DNA Res.">
        <title>Genome analysis of Candida subhashii reveals its hybrid nature and dual mitochondrial genome conformations.</title>
        <authorList>
            <person name="Mixao V."/>
            <person name="Hegedusova E."/>
            <person name="Saus E."/>
            <person name="Pryszcz L.P."/>
            <person name="Cillingova A."/>
            <person name="Nosek J."/>
            <person name="Gabaldon T."/>
        </authorList>
    </citation>
    <scope>NUCLEOTIDE SEQUENCE [LARGE SCALE GENOMIC DNA]</scope>
    <source>
        <strain evidence="2 3">CBS 10753</strain>
    </source>
</reference>
<gene>
    <name evidence="2" type="ORF">J8A68_003649</name>
</gene>
<protein>
    <submittedName>
        <fullName evidence="2">Uncharacterized protein</fullName>
    </submittedName>
</protein>
<name>A0A8J5UW86_9ASCO</name>
<evidence type="ECO:0000256" key="1">
    <source>
        <dbReference type="ARBA" id="ARBA00022729"/>
    </source>
</evidence>
<dbReference type="PANTHER" id="PTHR24373">
    <property type="entry name" value="SLIT RELATED LEUCINE-RICH REPEAT NEURONAL PROTEIN"/>
    <property type="match status" value="1"/>
</dbReference>
<evidence type="ECO:0000313" key="2">
    <source>
        <dbReference type="EMBL" id="KAG7662795.1"/>
    </source>
</evidence>
<dbReference type="Proteomes" id="UP000694255">
    <property type="component" value="Unassembled WGS sequence"/>
</dbReference>
<keyword evidence="3" id="KW-1185">Reference proteome</keyword>
<proteinExistence type="predicted"/>
<dbReference type="PANTHER" id="PTHR24373:SF275">
    <property type="entry name" value="TIR DOMAIN-CONTAINING PROTEIN"/>
    <property type="match status" value="1"/>
</dbReference>
<sequence>MITNDEPNQVFENEVLLTVDSFGERFLIENRENSLFRCIRPNYVEFVFTRQVFDYRMFMTNLYTFNELISTEKYPRVQEYFATKILQLSFYIDANLMMIENPDSLTTIILKNLLDLSRNDLLVNKVKKMTIRGTDIGNIYVPQWTRLFRRFKSLEYLDISQNLLQNNHDGCIDVWGIEKRLPDYLQVLHLDWNFFTHISKDMLIQLPQSLKILSLNNNEIEIIEICSIGELLPNLIELDLKHNHLSFISPEIFSDCKGDFVLHLEANKLDPANLEDVRRMANKNGFKVVY</sequence>
<dbReference type="RefSeq" id="XP_049263028.1">
    <property type="nucleotide sequence ID" value="XM_049407526.1"/>
</dbReference>
<dbReference type="PROSITE" id="PS51450">
    <property type="entry name" value="LRR"/>
    <property type="match status" value="1"/>
</dbReference>
<dbReference type="GeneID" id="73470449"/>
<dbReference type="InterPro" id="IPR003591">
    <property type="entry name" value="Leu-rich_rpt_typical-subtyp"/>
</dbReference>
<keyword evidence="1" id="KW-0732">Signal</keyword>
<dbReference type="InterPro" id="IPR050328">
    <property type="entry name" value="Dev_Immune_Receptor"/>
</dbReference>
<dbReference type="SMART" id="SM00369">
    <property type="entry name" value="LRR_TYP"/>
    <property type="match status" value="3"/>
</dbReference>
<dbReference type="OrthoDB" id="27267at2759"/>
<dbReference type="EMBL" id="JAGSYN010000161">
    <property type="protein sequence ID" value="KAG7662795.1"/>
    <property type="molecule type" value="Genomic_DNA"/>
</dbReference>